<dbReference type="Proteomes" id="UP000030746">
    <property type="component" value="Unassembled WGS sequence"/>
</dbReference>
<protein>
    <submittedName>
        <fullName evidence="1">Uncharacterized protein</fullName>
    </submittedName>
</protein>
<dbReference type="AlphaFoldDB" id="V3Z0G6"/>
<keyword evidence="2" id="KW-1185">Reference proteome</keyword>
<dbReference type="EMBL" id="KB203566">
    <property type="protein sequence ID" value="ESO83958.1"/>
    <property type="molecule type" value="Genomic_DNA"/>
</dbReference>
<evidence type="ECO:0000313" key="1">
    <source>
        <dbReference type="EMBL" id="ESO83958.1"/>
    </source>
</evidence>
<evidence type="ECO:0000313" key="2">
    <source>
        <dbReference type="Proteomes" id="UP000030746"/>
    </source>
</evidence>
<accession>V3Z0G6</accession>
<dbReference type="KEGG" id="lgi:LOTGIDRAFT_155266"/>
<proteinExistence type="predicted"/>
<dbReference type="GeneID" id="20236659"/>
<gene>
    <name evidence="1" type="ORF">LOTGIDRAFT_155266</name>
</gene>
<dbReference type="HOGENOM" id="CLU_1196026_0_0_1"/>
<dbReference type="CTD" id="20236659"/>
<name>V3Z0G6_LOTGI</name>
<sequence>MVVVPRDDYDCMSYHEVYQVSSTLDDSRHSTLTKNRTERDRVVGKLKQLKNGNEYQKTKPNFLEVYMTNVDQGTNGHKGSTKVKKGKKVDIKPDCSKLTEYLYYNIYRVIIGKKADIKPDCGKKVDIKPDCGKLTDGITEDLDDDTVSKMYDDLLLQLGFGDGQSPLKTTDSSKEIADYKNPFKFGYLLKVKPSRSKRCKAGFRRALKAIRNVLTRPFLVCRNSKIQPNSEK</sequence>
<reference evidence="1 2" key="1">
    <citation type="journal article" date="2013" name="Nature">
        <title>Insights into bilaterian evolution from three spiralian genomes.</title>
        <authorList>
            <person name="Simakov O."/>
            <person name="Marletaz F."/>
            <person name="Cho S.J."/>
            <person name="Edsinger-Gonzales E."/>
            <person name="Havlak P."/>
            <person name="Hellsten U."/>
            <person name="Kuo D.H."/>
            <person name="Larsson T."/>
            <person name="Lv J."/>
            <person name="Arendt D."/>
            <person name="Savage R."/>
            <person name="Osoegawa K."/>
            <person name="de Jong P."/>
            <person name="Grimwood J."/>
            <person name="Chapman J.A."/>
            <person name="Shapiro H."/>
            <person name="Aerts A."/>
            <person name="Otillar R.P."/>
            <person name="Terry A.Y."/>
            <person name="Boore J.L."/>
            <person name="Grigoriev I.V."/>
            <person name="Lindberg D.R."/>
            <person name="Seaver E.C."/>
            <person name="Weisblat D.A."/>
            <person name="Putnam N.H."/>
            <person name="Rokhsar D.S."/>
        </authorList>
    </citation>
    <scope>NUCLEOTIDE SEQUENCE [LARGE SCALE GENOMIC DNA]</scope>
</reference>
<organism evidence="1 2">
    <name type="scientific">Lottia gigantea</name>
    <name type="common">Giant owl limpet</name>
    <dbReference type="NCBI Taxonomy" id="225164"/>
    <lineage>
        <taxon>Eukaryota</taxon>
        <taxon>Metazoa</taxon>
        <taxon>Spiralia</taxon>
        <taxon>Lophotrochozoa</taxon>
        <taxon>Mollusca</taxon>
        <taxon>Gastropoda</taxon>
        <taxon>Patellogastropoda</taxon>
        <taxon>Lottioidea</taxon>
        <taxon>Lottiidae</taxon>
        <taxon>Lottia</taxon>
    </lineage>
</organism>
<dbReference type="RefSeq" id="XP_009065087.1">
    <property type="nucleotide sequence ID" value="XM_009066839.1"/>
</dbReference>